<dbReference type="InterPro" id="IPR005119">
    <property type="entry name" value="LysR_subst-bd"/>
</dbReference>
<dbReference type="GO" id="GO:0043565">
    <property type="term" value="F:sequence-specific DNA binding"/>
    <property type="evidence" value="ECO:0007669"/>
    <property type="project" value="TreeGrafter"/>
</dbReference>
<keyword evidence="4" id="KW-0804">Transcription</keyword>
<dbReference type="SUPFAM" id="SSF53850">
    <property type="entry name" value="Periplasmic binding protein-like II"/>
    <property type="match status" value="1"/>
</dbReference>
<accession>A0A158CLC2</accession>
<dbReference type="PRINTS" id="PR00039">
    <property type="entry name" value="HTHLYSR"/>
</dbReference>
<dbReference type="GO" id="GO:0003700">
    <property type="term" value="F:DNA-binding transcription factor activity"/>
    <property type="evidence" value="ECO:0007669"/>
    <property type="project" value="InterPro"/>
</dbReference>
<dbReference type="NCBIfam" id="NF008352">
    <property type="entry name" value="PRK11139.1"/>
    <property type="match status" value="1"/>
</dbReference>
<evidence type="ECO:0000256" key="2">
    <source>
        <dbReference type="ARBA" id="ARBA00023015"/>
    </source>
</evidence>
<feature type="domain" description="HTH lysR-type" evidence="5">
    <location>
        <begin position="2"/>
        <end position="59"/>
    </location>
</feature>
<dbReference type="GO" id="GO:0006351">
    <property type="term" value="P:DNA-templated transcription"/>
    <property type="evidence" value="ECO:0007669"/>
    <property type="project" value="TreeGrafter"/>
</dbReference>
<comment type="similarity">
    <text evidence="1">Belongs to the LysR transcriptional regulatory family.</text>
</comment>
<dbReference type="CDD" id="cd08432">
    <property type="entry name" value="PBP2_GcdR_TrpI_HvrB_AmpR_like"/>
    <property type="match status" value="1"/>
</dbReference>
<evidence type="ECO:0000259" key="5">
    <source>
        <dbReference type="PROSITE" id="PS50931"/>
    </source>
</evidence>
<protein>
    <submittedName>
        <fullName evidence="6">Transcriptional regulator</fullName>
    </submittedName>
</protein>
<dbReference type="PROSITE" id="PS50931">
    <property type="entry name" value="HTH_LYSR"/>
    <property type="match status" value="1"/>
</dbReference>
<reference evidence="7" key="1">
    <citation type="submission" date="2016-01" db="EMBL/GenBank/DDBJ databases">
        <authorList>
            <person name="Peeters Charlotte."/>
        </authorList>
    </citation>
    <scope>NUCLEOTIDE SEQUENCE [LARGE SCALE GENOMIC DNA]</scope>
</reference>
<dbReference type="SUPFAM" id="SSF46785">
    <property type="entry name" value="Winged helix' DNA-binding domain"/>
    <property type="match status" value="1"/>
</dbReference>
<dbReference type="Gene3D" id="3.40.190.10">
    <property type="entry name" value="Periplasmic binding protein-like II"/>
    <property type="match status" value="2"/>
</dbReference>
<organism evidence="6 7">
    <name type="scientific">Caballeronia temeraria</name>
    <dbReference type="NCBI Taxonomy" id="1777137"/>
    <lineage>
        <taxon>Bacteria</taxon>
        <taxon>Pseudomonadati</taxon>
        <taxon>Pseudomonadota</taxon>
        <taxon>Betaproteobacteria</taxon>
        <taxon>Burkholderiales</taxon>
        <taxon>Burkholderiaceae</taxon>
        <taxon>Caballeronia</taxon>
    </lineage>
</organism>
<dbReference type="PANTHER" id="PTHR30537">
    <property type="entry name" value="HTH-TYPE TRANSCRIPTIONAL REGULATOR"/>
    <property type="match status" value="1"/>
</dbReference>
<dbReference type="Pfam" id="PF00126">
    <property type="entry name" value="HTH_1"/>
    <property type="match status" value="1"/>
</dbReference>
<keyword evidence="3" id="KW-0238">DNA-binding</keyword>
<dbReference type="InterPro" id="IPR036388">
    <property type="entry name" value="WH-like_DNA-bd_sf"/>
</dbReference>
<evidence type="ECO:0000256" key="1">
    <source>
        <dbReference type="ARBA" id="ARBA00009437"/>
    </source>
</evidence>
<dbReference type="FunFam" id="1.10.10.10:FF:000038">
    <property type="entry name" value="Glycine cleavage system transcriptional activator"/>
    <property type="match status" value="1"/>
</dbReference>
<dbReference type="FunFam" id="3.40.190.10:FF:000017">
    <property type="entry name" value="Glycine cleavage system transcriptional activator"/>
    <property type="match status" value="1"/>
</dbReference>
<keyword evidence="7" id="KW-1185">Reference proteome</keyword>
<evidence type="ECO:0000256" key="3">
    <source>
        <dbReference type="ARBA" id="ARBA00023125"/>
    </source>
</evidence>
<dbReference type="Gene3D" id="1.10.10.10">
    <property type="entry name" value="Winged helix-like DNA-binding domain superfamily/Winged helix DNA-binding domain"/>
    <property type="match status" value="1"/>
</dbReference>
<dbReference type="PANTHER" id="PTHR30537:SF74">
    <property type="entry name" value="HTH-TYPE TRANSCRIPTIONAL REGULATOR TRPI"/>
    <property type="match status" value="1"/>
</dbReference>
<sequence length="298" mass="33179">MPSLNALRAFEAAGRLGSFKEAAAELHVTHGAISQQVRLLEAWLGAPLFERHNRRVILTPAARAYLAEIGPLFDRLSQATARYGLSEAVSRTLTVNALATFTLRWLVPRLEKFRVHHPDVQVRIETSNEPVESLKDAYDVVIRGGPDTFYGYAMRPFLREERLPVCSPALLKRIPLQTPEDMRRHTLLHTSSLPRIWPEWLARAGIPELTPAAVLTFDHFYLALQAAVDGMGIAMGPSALVADDIAAGRLVAPFDGPRLPSRSYCTYVADKKAGDDLVVLFRSWLEREGETFASTHDM</sequence>
<dbReference type="AlphaFoldDB" id="A0A158CLC2"/>
<keyword evidence="2" id="KW-0805">Transcription regulation</keyword>
<name>A0A158CLC2_9BURK</name>
<dbReference type="STRING" id="1777137.AWB76_05701"/>
<dbReference type="Pfam" id="PF03466">
    <property type="entry name" value="LysR_substrate"/>
    <property type="match status" value="1"/>
</dbReference>
<evidence type="ECO:0000313" key="7">
    <source>
        <dbReference type="Proteomes" id="UP000054624"/>
    </source>
</evidence>
<evidence type="ECO:0000313" key="6">
    <source>
        <dbReference type="EMBL" id="SAK83081.1"/>
    </source>
</evidence>
<dbReference type="InterPro" id="IPR000847">
    <property type="entry name" value="LysR_HTH_N"/>
</dbReference>
<evidence type="ECO:0000256" key="4">
    <source>
        <dbReference type="ARBA" id="ARBA00023163"/>
    </source>
</evidence>
<dbReference type="InterPro" id="IPR058163">
    <property type="entry name" value="LysR-type_TF_proteobact-type"/>
</dbReference>
<proteinExistence type="inferred from homology"/>
<dbReference type="InterPro" id="IPR036390">
    <property type="entry name" value="WH_DNA-bd_sf"/>
</dbReference>
<dbReference type="EMBL" id="FCOI02000025">
    <property type="protein sequence ID" value="SAK83081.1"/>
    <property type="molecule type" value="Genomic_DNA"/>
</dbReference>
<dbReference type="Proteomes" id="UP000054624">
    <property type="component" value="Unassembled WGS sequence"/>
</dbReference>
<gene>
    <name evidence="6" type="ORF">AWB76_05701</name>
</gene>